<gene>
    <name evidence="3" type="ORF">V5799_025312</name>
</gene>
<proteinExistence type="predicted"/>
<evidence type="ECO:0000256" key="1">
    <source>
        <dbReference type="SAM" id="Coils"/>
    </source>
</evidence>
<evidence type="ECO:0000313" key="4">
    <source>
        <dbReference type="Proteomes" id="UP001321473"/>
    </source>
</evidence>
<organism evidence="3 4">
    <name type="scientific">Amblyomma americanum</name>
    <name type="common">Lone star tick</name>
    <dbReference type="NCBI Taxonomy" id="6943"/>
    <lineage>
        <taxon>Eukaryota</taxon>
        <taxon>Metazoa</taxon>
        <taxon>Ecdysozoa</taxon>
        <taxon>Arthropoda</taxon>
        <taxon>Chelicerata</taxon>
        <taxon>Arachnida</taxon>
        <taxon>Acari</taxon>
        <taxon>Parasitiformes</taxon>
        <taxon>Ixodida</taxon>
        <taxon>Ixodoidea</taxon>
        <taxon>Ixodidae</taxon>
        <taxon>Amblyomminae</taxon>
        <taxon>Amblyomma</taxon>
    </lineage>
</organism>
<feature type="coiled-coil region" evidence="1">
    <location>
        <begin position="62"/>
        <end position="103"/>
    </location>
</feature>
<evidence type="ECO:0000256" key="2">
    <source>
        <dbReference type="SAM" id="MobiDB-lite"/>
    </source>
</evidence>
<comment type="caution">
    <text evidence="3">The sequence shown here is derived from an EMBL/GenBank/DDBJ whole genome shotgun (WGS) entry which is preliminary data.</text>
</comment>
<accession>A0AAQ4E9Z2</accession>
<dbReference type="AlphaFoldDB" id="A0AAQ4E9Z2"/>
<dbReference type="Proteomes" id="UP001321473">
    <property type="component" value="Unassembled WGS sequence"/>
</dbReference>
<keyword evidence="4" id="KW-1185">Reference proteome</keyword>
<feature type="compositionally biased region" description="Polar residues" evidence="2">
    <location>
        <begin position="1"/>
        <end position="16"/>
    </location>
</feature>
<dbReference type="EMBL" id="JARKHS020019729">
    <property type="protein sequence ID" value="KAK8771448.1"/>
    <property type="molecule type" value="Genomic_DNA"/>
</dbReference>
<reference evidence="3 4" key="1">
    <citation type="journal article" date="2023" name="Arcadia Sci">
        <title>De novo assembly of a long-read Amblyomma americanum tick genome.</title>
        <authorList>
            <person name="Chou S."/>
            <person name="Poskanzer K.E."/>
            <person name="Rollins M."/>
            <person name="Thuy-Boun P.S."/>
        </authorList>
    </citation>
    <scope>NUCLEOTIDE SEQUENCE [LARGE SCALE GENOMIC DNA]</scope>
    <source>
        <strain evidence="3">F_SG_1</strain>
        <tissue evidence="3">Salivary glands</tissue>
    </source>
</reference>
<name>A0AAQ4E9Z2_AMBAM</name>
<sequence>MDADPTSISLQSSLQGCSDADSTSPLLQSSLQSCSDVDFTCTLLQNSSQGSTSKEAFCEGDEAALHKTIAELEDELKSRKRKLSICQRQKNAALQEKSALKRRTCHFLANDQLKSMERSTMRGTPWSTSTIEKGLKIRLSCGSRGYNVVREIGTPLPSERTLQRHLEDLKFLPGILHKILPSLSVKA</sequence>
<feature type="region of interest" description="Disordered" evidence="2">
    <location>
        <begin position="1"/>
        <end position="24"/>
    </location>
</feature>
<protein>
    <submittedName>
        <fullName evidence="3">Uncharacterized protein</fullName>
    </submittedName>
</protein>
<evidence type="ECO:0000313" key="3">
    <source>
        <dbReference type="EMBL" id="KAK8771448.1"/>
    </source>
</evidence>
<keyword evidence="1" id="KW-0175">Coiled coil</keyword>